<evidence type="ECO:0000256" key="1">
    <source>
        <dbReference type="SAM" id="Phobius"/>
    </source>
</evidence>
<dbReference type="Proteomes" id="UP000600588">
    <property type="component" value="Unassembled WGS sequence"/>
</dbReference>
<feature type="transmembrane region" description="Helical" evidence="1">
    <location>
        <begin position="54"/>
        <end position="77"/>
    </location>
</feature>
<keyword evidence="1" id="KW-0472">Membrane</keyword>
<dbReference type="RefSeq" id="WP_188231543.1">
    <property type="nucleotide sequence ID" value="NZ_JACVXB010000016.1"/>
</dbReference>
<keyword evidence="1" id="KW-0812">Transmembrane</keyword>
<proteinExistence type="predicted"/>
<evidence type="ECO:0000313" key="3">
    <source>
        <dbReference type="Proteomes" id="UP000600588"/>
    </source>
</evidence>
<sequence length="86" mass="10300">MATRSERQDYSWRPNDNSVSTQLKYELEAQHWHRAFKHADQKNKPITIGQDLKVIGLIFTLIVSILTWVVLLFIEVFRWLRSYKSH</sequence>
<dbReference type="EMBL" id="JACVXB010000016">
    <property type="protein sequence ID" value="MBD0833763.1"/>
    <property type="molecule type" value="Genomic_DNA"/>
</dbReference>
<keyword evidence="3" id="KW-1185">Reference proteome</keyword>
<dbReference type="AlphaFoldDB" id="A0A8J6Q992"/>
<organism evidence="2 3">
    <name type="scientific">Aestuariibaculum sediminum</name>
    <dbReference type="NCBI Taxonomy" id="2770637"/>
    <lineage>
        <taxon>Bacteria</taxon>
        <taxon>Pseudomonadati</taxon>
        <taxon>Bacteroidota</taxon>
        <taxon>Flavobacteriia</taxon>
        <taxon>Flavobacteriales</taxon>
        <taxon>Flavobacteriaceae</taxon>
    </lineage>
</organism>
<name>A0A8J6Q992_9FLAO</name>
<protein>
    <submittedName>
        <fullName evidence="2">Uncharacterized protein</fullName>
    </submittedName>
</protein>
<keyword evidence="1" id="KW-1133">Transmembrane helix</keyword>
<accession>A0A8J6Q992</accession>
<gene>
    <name evidence="2" type="ORF">ICJ83_16655</name>
</gene>
<reference evidence="2 3" key="1">
    <citation type="submission" date="2020-09" db="EMBL/GenBank/DDBJ databases">
        <title>TT11 complete genome.</title>
        <authorList>
            <person name="Wu Z."/>
        </authorList>
    </citation>
    <scope>NUCLEOTIDE SEQUENCE [LARGE SCALE GENOMIC DNA]</scope>
    <source>
        <strain evidence="2 3">TT11</strain>
    </source>
</reference>
<evidence type="ECO:0000313" key="2">
    <source>
        <dbReference type="EMBL" id="MBD0833763.1"/>
    </source>
</evidence>
<comment type="caution">
    <text evidence="2">The sequence shown here is derived from an EMBL/GenBank/DDBJ whole genome shotgun (WGS) entry which is preliminary data.</text>
</comment>